<dbReference type="EMBL" id="JAAIUW010000013">
    <property type="protein sequence ID" value="KAF7801242.1"/>
    <property type="molecule type" value="Genomic_DNA"/>
</dbReference>
<dbReference type="InterPro" id="IPR005516">
    <property type="entry name" value="Remorin_C"/>
</dbReference>
<proteinExistence type="inferred from homology"/>
<feature type="compositionally biased region" description="Basic and acidic residues" evidence="3">
    <location>
        <begin position="87"/>
        <end position="100"/>
    </location>
</feature>
<evidence type="ECO:0000313" key="6">
    <source>
        <dbReference type="Proteomes" id="UP000634136"/>
    </source>
</evidence>
<comment type="similarity">
    <text evidence="1">Belongs to the remorin family.</text>
</comment>
<dbReference type="Pfam" id="PF03763">
    <property type="entry name" value="Remorin_C"/>
    <property type="match status" value="1"/>
</dbReference>
<reference evidence="5" key="1">
    <citation type="submission" date="2020-09" db="EMBL/GenBank/DDBJ databases">
        <title>Genome-Enabled Discovery of Anthraquinone Biosynthesis in Senna tora.</title>
        <authorList>
            <person name="Kang S.-H."/>
            <person name="Pandey R.P."/>
            <person name="Lee C.-M."/>
            <person name="Sim J.-S."/>
            <person name="Jeong J.-T."/>
            <person name="Choi B.-S."/>
            <person name="Jung M."/>
            <person name="Ginzburg D."/>
            <person name="Zhao K."/>
            <person name="Won S.Y."/>
            <person name="Oh T.-J."/>
            <person name="Yu Y."/>
            <person name="Kim N.-H."/>
            <person name="Lee O.R."/>
            <person name="Lee T.-H."/>
            <person name="Bashyal P."/>
            <person name="Kim T.-S."/>
            <person name="Lee W.-H."/>
            <person name="Kawkins C."/>
            <person name="Kim C.-K."/>
            <person name="Kim J.S."/>
            <person name="Ahn B.O."/>
            <person name="Rhee S.Y."/>
            <person name="Sohng J.K."/>
        </authorList>
    </citation>
    <scope>NUCLEOTIDE SEQUENCE</scope>
    <source>
        <tissue evidence="5">Leaf</tissue>
    </source>
</reference>
<feature type="compositionally biased region" description="Low complexity" evidence="3">
    <location>
        <begin position="309"/>
        <end position="323"/>
    </location>
</feature>
<protein>
    <submittedName>
        <fullName evidence="5">Microtubule-associated protein futsch</fullName>
    </submittedName>
</protein>
<feature type="region of interest" description="Disordered" evidence="3">
    <location>
        <begin position="292"/>
        <end position="352"/>
    </location>
</feature>
<organism evidence="5 6">
    <name type="scientific">Senna tora</name>
    <dbReference type="NCBI Taxonomy" id="362788"/>
    <lineage>
        <taxon>Eukaryota</taxon>
        <taxon>Viridiplantae</taxon>
        <taxon>Streptophyta</taxon>
        <taxon>Embryophyta</taxon>
        <taxon>Tracheophyta</taxon>
        <taxon>Spermatophyta</taxon>
        <taxon>Magnoliopsida</taxon>
        <taxon>eudicotyledons</taxon>
        <taxon>Gunneridae</taxon>
        <taxon>Pentapetalae</taxon>
        <taxon>rosids</taxon>
        <taxon>fabids</taxon>
        <taxon>Fabales</taxon>
        <taxon>Fabaceae</taxon>
        <taxon>Caesalpinioideae</taxon>
        <taxon>Cassia clade</taxon>
        <taxon>Senna</taxon>
    </lineage>
</organism>
<dbReference type="OrthoDB" id="1900877at2759"/>
<evidence type="ECO:0000259" key="4">
    <source>
        <dbReference type="Pfam" id="PF03763"/>
    </source>
</evidence>
<gene>
    <name evidence="5" type="ORF">G2W53_040353</name>
</gene>
<feature type="compositionally biased region" description="Polar residues" evidence="3">
    <location>
        <begin position="333"/>
        <end position="345"/>
    </location>
</feature>
<evidence type="ECO:0000256" key="1">
    <source>
        <dbReference type="ARBA" id="ARBA00005711"/>
    </source>
</evidence>
<sequence>MDYERIHKLQTGIISPSKLRMKLLGPHHHKKKDGSNSNSSRTSPSRPEDAEFVKNSLLASESDHLDVEVPSSSLEVLSLKPSGDQTTSREPKETTSRKNGDVGRLKMQNFLKIDSTIHPMKTTEDESLDYDSNASSSSFEFHKGERTVNNPATRSLLRPIPSKWNDAEKWIMNRQNMPPGYSKKNASQNQENHLAATTMPRAAPESANYQHKLPIGKDTDTKRVGFCQSAPSETRLISGEAHQRNPAMDSFPQSKDLKEVNELNLSCSTSTDCHTDIPGIRSVAMRDMGTEMTPMTSQEPSRTATPVDSTPLRSPTSSMPSTPRGIVPAPTPLDSTTDRNTQFAVESNKRPLTEEEMKLKTRREIAALGMQLGKMNIAAWASKGEEEKRESPGGRANEEEHKRIEFEKRAAAWEEAEKSKHTARYKREEIKIQAWESQKKAKLEAEMRRMEAKVEQMRAQTQAKMVKKIAMARQRSEEKRAAAEALRNQEAERTAAKAEYIRQTGQMPSSKYICCVRRKGSSLSFSFTAVYGTIEHIQESWNVMFIRIASRQTKCTEEVVVFGVRNYMNSKSTIKLKPLRSFPPVSQMDMRKHAPAISPASITRRVIIRINKAEGRASEVLVNSREVIDRDAAL</sequence>
<dbReference type="PANTHER" id="PTHR31471">
    <property type="entry name" value="OS02G0116800 PROTEIN"/>
    <property type="match status" value="1"/>
</dbReference>
<feature type="coiled-coil region" evidence="2">
    <location>
        <begin position="440"/>
        <end position="499"/>
    </location>
</feature>
<evidence type="ECO:0000256" key="3">
    <source>
        <dbReference type="SAM" id="MobiDB-lite"/>
    </source>
</evidence>
<dbReference type="PANTHER" id="PTHR31471:SF49">
    <property type="entry name" value="REMORIN FAMILY PROTEIN"/>
    <property type="match status" value="1"/>
</dbReference>
<feature type="compositionally biased region" description="Low complexity" evidence="3">
    <location>
        <begin position="35"/>
        <end position="45"/>
    </location>
</feature>
<feature type="region of interest" description="Disordered" evidence="3">
    <location>
        <begin position="17"/>
        <end position="51"/>
    </location>
</feature>
<comment type="caution">
    <text evidence="5">The sequence shown here is derived from an EMBL/GenBank/DDBJ whole genome shotgun (WGS) entry which is preliminary data.</text>
</comment>
<dbReference type="AlphaFoldDB" id="A0A834SI42"/>
<evidence type="ECO:0000256" key="2">
    <source>
        <dbReference type="SAM" id="Coils"/>
    </source>
</evidence>
<name>A0A834SI42_9FABA</name>
<feature type="domain" description="Remorin C-terminal" evidence="4">
    <location>
        <begin position="406"/>
        <end position="509"/>
    </location>
</feature>
<accession>A0A834SI42</accession>
<evidence type="ECO:0000313" key="5">
    <source>
        <dbReference type="EMBL" id="KAF7801242.1"/>
    </source>
</evidence>
<feature type="compositionally biased region" description="Basic residues" evidence="3">
    <location>
        <begin position="19"/>
        <end position="32"/>
    </location>
</feature>
<keyword evidence="6" id="KW-1185">Reference proteome</keyword>
<dbReference type="Proteomes" id="UP000634136">
    <property type="component" value="Unassembled WGS sequence"/>
</dbReference>
<feature type="compositionally biased region" description="Low complexity" evidence="3">
    <location>
        <begin position="68"/>
        <end position="82"/>
    </location>
</feature>
<feature type="region of interest" description="Disordered" evidence="3">
    <location>
        <begin position="63"/>
        <end position="100"/>
    </location>
</feature>
<feature type="compositionally biased region" description="Polar residues" evidence="3">
    <location>
        <begin position="293"/>
        <end position="308"/>
    </location>
</feature>
<keyword evidence="2" id="KW-0175">Coiled coil</keyword>